<dbReference type="SUPFAM" id="SSF54637">
    <property type="entry name" value="Thioesterase/thiol ester dehydrase-isomerase"/>
    <property type="match status" value="1"/>
</dbReference>
<evidence type="ECO:0000256" key="10">
    <source>
        <dbReference type="ARBA" id="ARBA00025049"/>
    </source>
</evidence>
<dbReference type="PANTHER" id="PTHR30272:SF1">
    <property type="entry name" value="3-HYDROXYACYL-[ACYL-CARRIER-PROTEIN] DEHYDRATASE"/>
    <property type="match status" value="1"/>
</dbReference>
<reference evidence="11 12" key="1">
    <citation type="submission" date="2021-03" db="EMBL/GenBank/DDBJ databases">
        <title>Antimicrobial resistance genes in bacteria isolated from Japanese honey, and their potential for conferring macrolide and lincosamide resistance in the American foulbrood pathogen Paenibacillus larvae.</title>
        <authorList>
            <person name="Okamoto M."/>
            <person name="Kumagai M."/>
            <person name="Kanamori H."/>
            <person name="Takamatsu D."/>
        </authorList>
    </citation>
    <scope>NUCLEOTIDE SEQUENCE [LARGE SCALE GENOMIC DNA]</scope>
    <source>
        <strain evidence="11 12">J34TS1</strain>
    </source>
</reference>
<accession>A0A919YEY2</accession>
<evidence type="ECO:0000256" key="1">
    <source>
        <dbReference type="ARBA" id="ARBA00001055"/>
    </source>
</evidence>
<keyword evidence="6" id="KW-0444">Lipid biosynthesis</keyword>
<evidence type="ECO:0000256" key="2">
    <source>
        <dbReference type="ARBA" id="ARBA00004496"/>
    </source>
</evidence>
<evidence type="ECO:0000313" key="11">
    <source>
        <dbReference type="EMBL" id="GIO49214.1"/>
    </source>
</evidence>
<organism evidence="11 12">
    <name type="scientific">Paenibacillus azoreducens</name>
    <dbReference type="NCBI Taxonomy" id="116718"/>
    <lineage>
        <taxon>Bacteria</taxon>
        <taxon>Bacillati</taxon>
        <taxon>Bacillota</taxon>
        <taxon>Bacilli</taxon>
        <taxon>Bacillales</taxon>
        <taxon>Paenibacillaceae</taxon>
        <taxon>Paenibacillus</taxon>
    </lineage>
</organism>
<dbReference type="InterPro" id="IPR029069">
    <property type="entry name" value="HotDog_dom_sf"/>
</dbReference>
<evidence type="ECO:0000256" key="5">
    <source>
        <dbReference type="ARBA" id="ARBA00022490"/>
    </source>
</evidence>
<dbReference type="NCBIfam" id="NF000582">
    <property type="entry name" value="PRK00006.1"/>
    <property type="match status" value="1"/>
</dbReference>
<dbReference type="InterPro" id="IPR013114">
    <property type="entry name" value="FabA_FabZ"/>
</dbReference>
<evidence type="ECO:0000256" key="7">
    <source>
        <dbReference type="ARBA" id="ARBA00022556"/>
    </source>
</evidence>
<dbReference type="EC" id="4.2.1.59" evidence="4"/>
<keyword evidence="5" id="KW-0963">Cytoplasm</keyword>
<keyword evidence="9" id="KW-0456">Lyase</keyword>
<dbReference type="AlphaFoldDB" id="A0A919YEY2"/>
<comment type="catalytic activity">
    <reaction evidence="1">
        <text>a (3R)-hydroxyacyl-[ACP] = a (2E)-enoyl-[ACP] + H2O</text>
        <dbReference type="Rhea" id="RHEA:13097"/>
        <dbReference type="Rhea" id="RHEA-COMP:9925"/>
        <dbReference type="Rhea" id="RHEA-COMP:9945"/>
        <dbReference type="ChEBI" id="CHEBI:15377"/>
        <dbReference type="ChEBI" id="CHEBI:78784"/>
        <dbReference type="ChEBI" id="CHEBI:78827"/>
        <dbReference type="EC" id="4.2.1.59"/>
    </reaction>
</comment>
<dbReference type="PANTHER" id="PTHR30272">
    <property type="entry name" value="3-HYDROXYACYL-[ACYL-CARRIER-PROTEIN] DEHYDRATASE"/>
    <property type="match status" value="1"/>
</dbReference>
<keyword evidence="8" id="KW-0443">Lipid metabolism</keyword>
<proteinExistence type="inferred from homology"/>
<dbReference type="GO" id="GO:0005737">
    <property type="term" value="C:cytoplasm"/>
    <property type="evidence" value="ECO:0007669"/>
    <property type="project" value="UniProtKB-SubCell"/>
</dbReference>
<comment type="caution">
    <text evidence="11">The sequence shown here is derived from an EMBL/GenBank/DDBJ whole genome shotgun (WGS) entry which is preliminary data.</text>
</comment>
<dbReference type="GO" id="GO:0016020">
    <property type="term" value="C:membrane"/>
    <property type="evidence" value="ECO:0007669"/>
    <property type="project" value="GOC"/>
</dbReference>
<dbReference type="Gene3D" id="3.10.129.10">
    <property type="entry name" value="Hotdog Thioesterase"/>
    <property type="match status" value="1"/>
</dbReference>
<evidence type="ECO:0000256" key="8">
    <source>
        <dbReference type="ARBA" id="ARBA00023098"/>
    </source>
</evidence>
<evidence type="ECO:0000256" key="3">
    <source>
        <dbReference type="ARBA" id="ARBA00009174"/>
    </source>
</evidence>
<dbReference type="FunFam" id="3.10.129.10:FF:000001">
    <property type="entry name" value="3-hydroxyacyl-[acyl-carrier-protein] dehydratase FabZ"/>
    <property type="match status" value="1"/>
</dbReference>
<dbReference type="Pfam" id="PF07977">
    <property type="entry name" value="FabA"/>
    <property type="match status" value="1"/>
</dbReference>
<evidence type="ECO:0000256" key="6">
    <source>
        <dbReference type="ARBA" id="ARBA00022516"/>
    </source>
</evidence>
<comment type="similarity">
    <text evidence="3">Belongs to the thioester dehydratase family. FabZ subfamily.</text>
</comment>
<comment type="subcellular location">
    <subcellularLocation>
        <location evidence="2">Cytoplasm</location>
    </subcellularLocation>
</comment>
<evidence type="ECO:0000313" key="12">
    <source>
        <dbReference type="Proteomes" id="UP000682811"/>
    </source>
</evidence>
<dbReference type="EMBL" id="BORT01000020">
    <property type="protein sequence ID" value="GIO49214.1"/>
    <property type="molecule type" value="Genomic_DNA"/>
</dbReference>
<evidence type="ECO:0000256" key="9">
    <source>
        <dbReference type="ARBA" id="ARBA00023239"/>
    </source>
</evidence>
<dbReference type="GO" id="GO:0019171">
    <property type="term" value="F:(3R)-hydroxyacyl-[acyl-carrier-protein] dehydratase activity"/>
    <property type="evidence" value="ECO:0007669"/>
    <property type="project" value="UniProtKB-EC"/>
</dbReference>
<keyword evidence="7" id="KW-0441">Lipid A biosynthesis</keyword>
<gene>
    <name evidence="11" type="primary">fabZ_2</name>
    <name evidence="11" type="ORF">J34TS1_39790</name>
</gene>
<sequence>MGMENIDIKAILPHRYPFLLVDRIVEVKKNEYVKCLKNVSNNEPFFSGHFPEKSIFPGVLLIEALAQVTGIMYAYEPNEDTESLIGYLAGIKSMRFYRLITPGDQIILESTCKMTWDNIIEAEVTAYVGDELAAKGVIRVTKNDA</sequence>
<evidence type="ECO:0000256" key="4">
    <source>
        <dbReference type="ARBA" id="ARBA00013167"/>
    </source>
</evidence>
<comment type="function">
    <text evidence="10">Involved in unsaturated fatty acids biosynthesis. Catalyzes the dehydration of short chain beta-hydroxyacyl-ACPs and long chain saturated and unsaturated beta-hydroxyacyl-ACPs.</text>
</comment>
<dbReference type="Proteomes" id="UP000682811">
    <property type="component" value="Unassembled WGS sequence"/>
</dbReference>
<keyword evidence="12" id="KW-1185">Reference proteome</keyword>
<protein>
    <recommendedName>
        <fullName evidence="4">3-hydroxyacyl-[acyl-carrier-protein] dehydratase</fullName>
        <ecNumber evidence="4">4.2.1.59</ecNumber>
    </recommendedName>
</protein>
<name>A0A919YEY2_9BACL</name>
<dbReference type="CDD" id="cd01288">
    <property type="entry name" value="FabZ"/>
    <property type="match status" value="1"/>
</dbReference>
<dbReference type="GO" id="GO:0009245">
    <property type="term" value="P:lipid A biosynthetic process"/>
    <property type="evidence" value="ECO:0007669"/>
    <property type="project" value="UniProtKB-KW"/>
</dbReference>